<dbReference type="GO" id="GO:0005634">
    <property type="term" value="C:nucleus"/>
    <property type="evidence" value="ECO:0000318"/>
    <property type="project" value="GO_Central"/>
</dbReference>
<dbReference type="OrthoDB" id="667358at2759"/>
<reference evidence="8" key="1">
    <citation type="journal article" date="2016" name="Nature">
        <title>The genome of the seagrass Zostera marina reveals angiosperm adaptation to the sea.</title>
        <authorList>
            <person name="Olsen J.L."/>
            <person name="Rouze P."/>
            <person name="Verhelst B."/>
            <person name="Lin Y.-C."/>
            <person name="Bayer T."/>
            <person name="Collen J."/>
            <person name="Dattolo E."/>
            <person name="De Paoli E."/>
            <person name="Dittami S."/>
            <person name="Maumus F."/>
            <person name="Michel G."/>
            <person name="Kersting A."/>
            <person name="Lauritano C."/>
            <person name="Lohaus R."/>
            <person name="Toepel M."/>
            <person name="Tonon T."/>
            <person name="Vanneste K."/>
            <person name="Amirebrahimi M."/>
            <person name="Brakel J."/>
            <person name="Bostroem C."/>
            <person name="Chovatia M."/>
            <person name="Grimwood J."/>
            <person name="Jenkins J.W."/>
            <person name="Jueterbock A."/>
            <person name="Mraz A."/>
            <person name="Stam W.T."/>
            <person name="Tice H."/>
            <person name="Bornberg-Bauer E."/>
            <person name="Green P.J."/>
            <person name="Pearson G.A."/>
            <person name="Procaccini G."/>
            <person name="Duarte C.M."/>
            <person name="Schmutz J."/>
            <person name="Reusch T.B.H."/>
            <person name="Van de Peer Y."/>
        </authorList>
    </citation>
    <scope>NUCLEOTIDE SEQUENCE [LARGE SCALE GENOMIC DNA]</scope>
    <source>
        <strain evidence="8">cv. Finnish</strain>
    </source>
</reference>
<name>A0A0K9PUR6_ZOSMR</name>
<dbReference type="PANTHER" id="PTHR31413">
    <property type="entry name" value="AFP HOMOLOG 2"/>
    <property type="match status" value="1"/>
</dbReference>
<feature type="region of interest" description="Disordered" evidence="5">
    <location>
        <begin position="115"/>
        <end position="202"/>
    </location>
</feature>
<feature type="region of interest" description="Disordered" evidence="5">
    <location>
        <begin position="1"/>
        <end position="28"/>
    </location>
</feature>
<dbReference type="OMA" id="SDCEDHE"/>
<protein>
    <recommendedName>
        <fullName evidence="4">Ninja-family protein</fullName>
    </recommendedName>
    <alternativeName>
        <fullName evidence="4">ABI-binding protein</fullName>
    </alternativeName>
</protein>
<dbReference type="InterPro" id="IPR032308">
    <property type="entry name" value="TDBD"/>
</dbReference>
<keyword evidence="3 4" id="KW-0539">Nucleus</keyword>
<gene>
    <name evidence="7" type="ORF">ZOSMA_171G00560</name>
</gene>
<dbReference type="Proteomes" id="UP000036987">
    <property type="component" value="Unassembled WGS sequence"/>
</dbReference>
<evidence type="ECO:0000256" key="4">
    <source>
        <dbReference type="RuleBase" id="RU369029"/>
    </source>
</evidence>
<keyword evidence="8" id="KW-1185">Reference proteome</keyword>
<evidence type="ECO:0000256" key="3">
    <source>
        <dbReference type="ARBA" id="ARBA00023242"/>
    </source>
</evidence>
<sequence>MSDEIETHPRDFLRRFGGGERPTVKEEPVKEVELSLGLYLGRGGGGGFSGDNKGLIRSSSLYTFPKKEEEEEEVYRESPAMASAHTLIRACSLPVETGDVQRKREELQSLRRLEAKRKREERRSLRLRAEENGAGGATDVTSSSSTHRRKRVPDYDFQPMQGLDITRCSAKKPSPSPPAKQSSPPVWSPAEIDMPCVSAKGDGPNGKRIDGFLYKYSKGEEVRIMCVCHGSFLNPTEFVKHAGGGDVEYPLRHIVVHPSSSQTFL</sequence>
<evidence type="ECO:0000256" key="2">
    <source>
        <dbReference type="ARBA" id="ARBA00006081"/>
    </source>
</evidence>
<dbReference type="PANTHER" id="PTHR31413:SF31">
    <property type="entry name" value="NINJA-FAMILY PROTEIN AFP3"/>
    <property type="match status" value="1"/>
</dbReference>
<feature type="compositionally biased region" description="Basic and acidic residues" evidence="5">
    <location>
        <begin position="115"/>
        <end position="131"/>
    </location>
</feature>
<evidence type="ECO:0000256" key="1">
    <source>
        <dbReference type="ARBA" id="ARBA00004123"/>
    </source>
</evidence>
<feature type="domain" description="Tify" evidence="6">
    <location>
        <begin position="223"/>
        <end position="255"/>
    </location>
</feature>
<proteinExistence type="inferred from homology"/>
<comment type="caution">
    <text evidence="7">The sequence shown here is derived from an EMBL/GenBank/DDBJ whole genome shotgun (WGS) entry which is preliminary data.</text>
</comment>
<comment type="subcellular location">
    <subcellularLocation>
        <location evidence="1 4">Nucleus</location>
    </subcellularLocation>
</comment>
<evidence type="ECO:0000313" key="7">
    <source>
        <dbReference type="EMBL" id="KMZ71975.1"/>
    </source>
</evidence>
<organism evidence="7 8">
    <name type="scientific">Zostera marina</name>
    <name type="common">Eelgrass</name>
    <dbReference type="NCBI Taxonomy" id="29655"/>
    <lineage>
        <taxon>Eukaryota</taxon>
        <taxon>Viridiplantae</taxon>
        <taxon>Streptophyta</taxon>
        <taxon>Embryophyta</taxon>
        <taxon>Tracheophyta</taxon>
        <taxon>Spermatophyta</taxon>
        <taxon>Magnoliopsida</taxon>
        <taxon>Liliopsida</taxon>
        <taxon>Zosteraceae</taxon>
        <taxon>Zostera</taxon>
    </lineage>
</organism>
<dbReference type="InterPro" id="IPR031307">
    <property type="entry name" value="Ninja_fam"/>
</dbReference>
<dbReference type="GO" id="GO:0045892">
    <property type="term" value="P:negative regulation of DNA-templated transcription"/>
    <property type="evidence" value="ECO:0000318"/>
    <property type="project" value="GO_Central"/>
</dbReference>
<dbReference type="GO" id="GO:0007165">
    <property type="term" value="P:signal transduction"/>
    <property type="evidence" value="ECO:0007669"/>
    <property type="project" value="InterPro"/>
</dbReference>
<evidence type="ECO:0000259" key="6">
    <source>
        <dbReference type="Pfam" id="PF16135"/>
    </source>
</evidence>
<dbReference type="EMBL" id="LFYR01000647">
    <property type="protein sequence ID" value="KMZ71975.1"/>
    <property type="molecule type" value="Genomic_DNA"/>
</dbReference>
<dbReference type="AlphaFoldDB" id="A0A0K9PUR6"/>
<evidence type="ECO:0000313" key="8">
    <source>
        <dbReference type="Proteomes" id="UP000036987"/>
    </source>
</evidence>
<accession>A0A0K9PUR6</accession>
<dbReference type="Pfam" id="PF16135">
    <property type="entry name" value="TDBD"/>
    <property type="match status" value="1"/>
</dbReference>
<dbReference type="Pfam" id="PF16136">
    <property type="entry name" value="NLS_NINJA_AFP"/>
    <property type="match status" value="1"/>
</dbReference>
<comment type="similarity">
    <text evidence="2 4">Belongs to the Ninja family.</text>
</comment>
<comment type="function">
    <text evidence="4">Acts as a negative regulator of abscisic acid (ABA) response.</text>
</comment>
<dbReference type="InterPro" id="IPR032310">
    <property type="entry name" value="NLS_NINJA_AFP-like"/>
</dbReference>
<evidence type="ECO:0000256" key="5">
    <source>
        <dbReference type="SAM" id="MobiDB-lite"/>
    </source>
</evidence>